<evidence type="ECO:0000256" key="1">
    <source>
        <dbReference type="SAM" id="MobiDB-lite"/>
    </source>
</evidence>
<comment type="caution">
    <text evidence="2">The sequence shown here is derived from an EMBL/GenBank/DDBJ whole genome shotgun (WGS) entry which is preliminary data.</text>
</comment>
<organism evidence="2 3">
    <name type="scientific">Aeromicrobium marinum DSM 15272</name>
    <dbReference type="NCBI Taxonomy" id="585531"/>
    <lineage>
        <taxon>Bacteria</taxon>
        <taxon>Bacillati</taxon>
        <taxon>Actinomycetota</taxon>
        <taxon>Actinomycetes</taxon>
        <taxon>Propionibacteriales</taxon>
        <taxon>Nocardioidaceae</taxon>
        <taxon>Aeromicrobium</taxon>
    </lineage>
</organism>
<dbReference type="HOGENOM" id="CLU_059878_0_0_11"/>
<dbReference type="EMBL" id="ACLF03000006">
    <property type="protein sequence ID" value="EFQ82695.1"/>
    <property type="molecule type" value="Genomic_DNA"/>
</dbReference>
<accession>E2SDW8</accession>
<evidence type="ECO:0008006" key="4">
    <source>
        <dbReference type="Google" id="ProtNLM"/>
    </source>
</evidence>
<keyword evidence="3" id="KW-1185">Reference proteome</keyword>
<dbReference type="STRING" id="585531.HMPREF0063_11904"/>
<protein>
    <recommendedName>
        <fullName evidence="4">Minor tail protein</fullName>
    </recommendedName>
</protein>
<dbReference type="eggNOG" id="ENOG5032YXF">
    <property type="taxonomic scope" value="Bacteria"/>
</dbReference>
<sequence length="388" mass="41946">MDRTVTSPRYRCYHGDLVTGGPLTEVDLVAMTWTAPCTGAGTIRGSFPLSSGEWPTNHADSTVGKRCLVVTYDDGNGNEVAIEGGPIWRTSYDYSTATLTIAAFGLWTYFDHRKLLARVLSSLVEESRTLTFAGSLAQIAVDIVTEVVAAFPQSVPVILPDRDSLGTGPHERNYPAHELGNAGERLKQLTEVIDGPEIQFAPTLVDVSGKKFVRWIMRTGTEATQSMVTQNGPDHVLDVRPVRAGVHNIEVETDGTMLADRTFAAGRGAGEGRPVELAVSDFLVSRGWPALDAEARSTDTVSERSTLQSHAAGRQQVGSRPLRTTTVHWERDGAPDIASVRPGDWCALTVQDDWHIPDGETRQRIVQMSGGNGANAAFVSYAMQEGAL</sequence>
<feature type="compositionally biased region" description="Polar residues" evidence="1">
    <location>
        <begin position="298"/>
        <end position="309"/>
    </location>
</feature>
<name>E2SDW8_9ACTN</name>
<gene>
    <name evidence="2" type="ORF">HMPREF0063_11904</name>
</gene>
<dbReference type="AlphaFoldDB" id="E2SDW8"/>
<reference evidence="2" key="1">
    <citation type="submission" date="2010-08" db="EMBL/GenBank/DDBJ databases">
        <authorList>
            <person name="Muzny D."/>
            <person name="Qin X."/>
            <person name="Buhay C."/>
            <person name="Dugan-Rocha S."/>
            <person name="Ding Y."/>
            <person name="Chen G."/>
            <person name="Hawes A."/>
            <person name="Holder M."/>
            <person name="Jhangiani S."/>
            <person name="Johnson A."/>
            <person name="Khan Z."/>
            <person name="Li Z."/>
            <person name="Liu W."/>
            <person name="Liu X."/>
            <person name="Perez L."/>
            <person name="Shen H."/>
            <person name="Wang Q."/>
            <person name="Watt J."/>
            <person name="Xi L."/>
            <person name="Xin Y."/>
            <person name="Zhou J."/>
            <person name="Deng J."/>
            <person name="Jiang H."/>
            <person name="Liu Y."/>
            <person name="Qu J."/>
            <person name="Song X.-Z."/>
            <person name="Zhang L."/>
            <person name="Villasana D."/>
            <person name="Johnson A."/>
            <person name="Liu J."/>
            <person name="Liyanage D."/>
            <person name="Lorensuhewa L."/>
            <person name="Robinson T."/>
            <person name="Song A."/>
            <person name="Song B.-B."/>
            <person name="Dinh H."/>
            <person name="Thornton R."/>
            <person name="Coyle M."/>
            <person name="Francisco L."/>
            <person name="Jackson L."/>
            <person name="Javaid M."/>
            <person name="Korchina V."/>
            <person name="Kovar C."/>
            <person name="Mata R."/>
            <person name="Mathew T."/>
            <person name="Ngo R."/>
            <person name="Nguyen L."/>
            <person name="Nguyen N."/>
            <person name="Okwuonu G."/>
            <person name="Ongeri F."/>
            <person name="Pham C."/>
            <person name="Simmons D."/>
            <person name="Wilczek-Boney K."/>
            <person name="Hale W."/>
            <person name="Jakkamsetti A."/>
            <person name="Pham P."/>
            <person name="Ruth R."/>
            <person name="San Lucas F."/>
            <person name="Warren J."/>
            <person name="Zhang J."/>
            <person name="Zhao Z."/>
            <person name="Zhou C."/>
            <person name="Zhu D."/>
            <person name="Lee S."/>
            <person name="Bess C."/>
            <person name="Blankenburg K."/>
            <person name="Forbes L."/>
            <person name="Fu Q."/>
            <person name="Gubbala S."/>
            <person name="Hirani K."/>
            <person name="Jayaseelan J.C."/>
            <person name="Lara F."/>
            <person name="Munidasa M."/>
            <person name="Palculict T."/>
            <person name="Patil S."/>
            <person name="Pu L.-L."/>
            <person name="Saada N."/>
            <person name="Tang L."/>
            <person name="Weissenberger G."/>
            <person name="Zhu Y."/>
            <person name="Hemphill L."/>
            <person name="Shang Y."/>
            <person name="Youmans B."/>
            <person name="Ayvaz T."/>
            <person name="Ross M."/>
            <person name="Santibanez J."/>
            <person name="Aqrawi P."/>
            <person name="Gross S."/>
            <person name="Joshi V."/>
            <person name="Fowler G."/>
            <person name="Nazareth L."/>
            <person name="Reid J."/>
            <person name="Worley K."/>
            <person name="Petrosino J."/>
            <person name="Highlander S."/>
            <person name="Gibbs R."/>
        </authorList>
    </citation>
    <scope>NUCLEOTIDE SEQUENCE [LARGE SCALE GENOMIC DNA]</scope>
    <source>
        <strain evidence="2">DSM 15272</strain>
    </source>
</reference>
<proteinExistence type="predicted"/>
<evidence type="ECO:0000313" key="3">
    <source>
        <dbReference type="Proteomes" id="UP000003111"/>
    </source>
</evidence>
<evidence type="ECO:0000313" key="2">
    <source>
        <dbReference type="EMBL" id="EFQ82695.1"/>
    </source>
</evidence>
<feature type="region of interest" description="Disordered" evidence="1">
    <location>
        <begin position="295"/>
        <end position="320"/>
    </location>
</feature>
<dbReference type="Proteomes" id="UP000003111">
    <property type="component" value="Unassembled WGS sequence"/>
</dbReference>